<proteinExistence type="predicted"/>
<keyword evidence="2" id="KW-1185">Reference proteome</keyword>
<gene>
    <name evidence="1" type="ORF">WMG39_07070</name>
</gene>
<organism evidence="1 2">
    <name type="scientific">Microcoleus anatoxicus PTRS2</name>
    <dbReference type="NCBI Taxonomy" id="2705321"/>
    <lineage>
        <taxon>Bacteria</taxon>
        <taxon>Bacillati</taxon>
        <taxon>Cyanobacteriota</taxon>
        <taxon>Cyanophyceae</taxon>
        <taxon>Oscillatoriophycideae</taxon>
        <taxon>Oscillatoriales</taxon>
        <taxon>Microcoleaceae</taxon>
        <taxon>Microcoleus</taxon>
        <taxon>Microcoleus anatoxicus</taxon>
    </lineage>
</organism>
<reference evidence="1 2" key="1">
    <citation type="journal article" date="2020" name="Harmful Algae">
        <title>Molecular and morphological characterization of a novel dihydroanatoxin-a producing Microcoleus species (cyanobacteria) from the Russian River, California, USA.</title>
        <authorList>
            <person name="Conklin K.Y."/>
            <person name="Stancheva R."/>
            <person name="Otten T.G."/>
            <person name="Fadness R."/>
            <person name="Boyer G.L."/>
            <person name="Read B."/>
            <person name="Zhang X."/>
            <person name="Sheath R.G."/>
        </authorList>
    </citation>
    <scope>NUCLEOTIDE SEQUENCE [LARGE SCALE GENOMIC DNA]</scope>
    <source>
        <strain evidence="1 2">PTRS2</strain>
    </source>
</reference>
<name>A0ABU8YJT6_9CYAN</name>
<protein>
    <submittedName>
        <fullName evidence="1">Uncharacterized protein</fullName>
    </submittedName>
</protein>
<dbReference type="EMBL" id="JBBLXS010000062">
    <property type="protein sequence ID" value="MEK0184617.1"/>
    <property type="molecule type" value="Genomic_DNA"/>
</dbReference>
<evidence type="ECO:0000313" key="1">
    <source>
        <dbReference type="EMBL" id="MEK0184617.1"/>
    </source>
</evidence>
<evidence type="ECO:0000313" key="2">
    <source>
        <dbReference type="Proteomes" id="UP001384579"/>
    </source>
</evidence>
<dbReference type="RefSeq" id="WP_340521795.1">
    <property type="nucleotide sequence ID" value="NZ_JBBLXS010000062.1"/>
</dbReference>
<sequence>MTVTRAGVELPKASLARKSKLAIPEKPDAGLNDALLVKGLKITVKYYRASIARA</sequence>
<dbReference type="Proteomes" id="UP001384579">
    <property type="component" value="Unassembled WGS sequence"/>
</dbReference>
<comment type="caution">
    <text evidence="1">The sequence shown here is derived from an EMBL/GenBank/DDBJ whole genome shotgun (WGS) entry which is preliminary data.</text>
</comment>
<accession>A0ABU8YJT6</accession>